<feature type="region of interest" description="Disordered" evidence="1">
    <location>
        <begin position="83"/>
        <end position="168"/>
    </location>
</feature>
<feature type="signal peptide" evidence="2">
    <location>
        <begin position="1"/>
        <end position="22"/>
    </location>
</feature>
<feature type="region of interest" description="Disordered" evidence="1">
    <location>
        <begin position="208"/>
        <end position="227"/>
    </location>
</feature>
<feature type="region of interest" description="Disordered" evidence="1">
    <location>
        <begin position="1625"/>
        <end position="1644"/>
    </location>
</feature>
<sequence length="1808" mass="202542">MATSWSLVAVCGILLTSSLTYAGSLPQEDAITHQPTYDDEKTGQPHHNLSEAIEEQQLFSSGQAQPLVTSDWVGRHELYPGKFGTLVNSPRWPGDSHIITRTPGERPDISAGPGGPHDIPNGSQGPRNSPLDLEGPHISTGGPKRRLPFTHPGGPTHSPTDSDMVPYEKRYPNHVSRSEAQWWNDPKKEIWFDPKYAKNHRWGDEPAKYKAKHRRPSHLTLPNSPGGSWRRNGNSANYFPWSMSPSSSIYNHFFNSNRRTDSRYPFAGMSPLAWRASRKMSGSGTTGNSPSLVSPEPVSSAVGFMSLFASTLTVLYMASSLMESNIKKSSSFIEDITDSFWDLHNKMFGSDTTLDERQFQGIIASQRSLHHDDMNQAVDIVSAVEQNGTFPVVQERLVQVEPSHIEIKTELPPIIDALSSDSNSTVDHDIQNITTPKMQHNETSRSDQSRTKRSLERELSVGNDVPPSRSRDLTVTGRQFDPISQIAISAGMVLGAYIGYSYLNNPSAQNKKTNVGKEYEFRKGSQKNEREAVLDDLKLPDLSTESFSSFDKVLMDMNSNLHDTLDISATRPIEVFQTNDNRRDESTGYLTKVLDSFQPHSNIQSNVDQPGEPPPPVPIPDLSYLDHFIGSTTRASPTTTTTTTTTIPSYIPKSTLPVYNMWGYDKSDKNRIVLTSTPVPGRSKLSLPDISSSQVTPFTNFDQDLKEPQNLYSLVQGKPDHSLYSASLGPQEMTTTWDSNLRSTTMPSLYQNVLAGKSKLNEFVKPALQFSGTEIPKSRQSEVPTTERYPALEPPGLGIRLSTTTPLYPHMFSSDTLSLTKAPNYITTPGTPPHHNPLRLTHQETQYMAHHTTPASIKPLASYNDRVRPHSTVGNIVPYVSDKRDTTKWERINTSPGYTYELQGSPSTSSWAERQQDHSISSNPLVTSFSTTQFSVPGYKPAETSQSLKLPGKQYGPSYRINTNYKQTHYLNPNNEPVQDSGPLRHGFAERDTTSQAPPSAMDKGSDLIKFSELQTAYLTSPESNQYHRKSQPFTTTTTTTPMPFSQHHNMHDNLKHYSNLVSESPSHTHSSTFHQSHYAEEDISNYDDDDDDDDNDDRVDDYFTNFDPSDLLDKETFTTLLELAKREWQHLQSPHSHHLDHLDHHQSVTPTDDQLPVSSGILSNLPGNPNSYPTVARIPPDMSMADTQRHSGVAPYEENSRPQQQFLFTSQVPRHSDMHPEFDVLLKEMLEGVNTIPADEKVTLPQYLDRYISNRKLESKDEKIEGFKQNLELLLRLISQNTSKEDVGYTLGDKQRVSSNRFNHRSDNEALQRNQTHNNNDEHEEKNADDFGILSDIQWKPQHKAPQVRNSGNKVQNNYSYMNRHHDEKQHSATHSPKYHTAQSINRHRQTTPIEGLVTWTSVSEGAWRDHSEAARRTATLNNRNKANLFHQGTFGSSRSSLISSNGYHNKRPNYSVSNRRTLDQEKLPNWSVTGSIVSEKPEGKLTRSSGSHHRTGQQPFTRFSRINSRPKQLRVLDDQGDHSSGNEASNSNFSYMRNGRHGHIQILTQSKDPTFYPFQDMKKISSNLVTKTSNDLQTVNSKIETHPNKPALSYASGYAKTAANFPNLSENLPMKHYVPNKTELNNGNERQSSTTDSSIIHPTRPPATFITFTQVPTPSHFTLPIVVPKREEIIDEPQLFGTTVSTPITVTSTSISETFKKKLSSFKNSGSFPDVQSYTASSVQKFPLQKYQGPSQNGSPASIPAPKLITFSTSNHASQSSLISSPTVASTNLMSKFLCRNAEHHDACVVCMEEVGHRPECVLRRP</sequence>
<feature type="chain" id="PRO_5041954039" evidence="2">
    <location>
        <begin position="23"/>
        <end position="1808"/>
    </location>
</feature>
<feature type="compositionally biased region" description="Basic and acidic residues" evidence="1">
    <location>
        <begin position="439"/>
        <end position="459"/>
    </location>
</feature>
<feature type="region of interest" description="Disordered" evidence="1">
    <location>
        <begin position="433"/>
        <end position="473"/>
    </location>
</feature>
<feature type="region of interest" description="Disordered" evidence="1">
    <location>
        <begin position="1474"/>
        <end position="1504"/>
    </location>
</feature>
<dbReference type="Proteomes" id="UP001286313">
    <property type="component" value="Unassembled WGS sequence"/>
</dbReference>
<evidence type="ECO:0000313" key="4">
    <source>
        <dbReference type="Proteomes" id="UP001286313"/>
    </source>
</evidence>
<dbReference type="EMBL" id="JAWQEG010002281">
    <property type="protein sequence ID" value="KAK3872965.1"/>
    <property type="molecule type" value="Genomic_DNA"/>
</dbReference>
<feature type="region of interest" description="Disordered" evidence="1">
    <location>
        <begin position="1020"/>
        <end position="1042"/>
    </location>
</feature>
<feature type="region of interest" description="Disordered" evidence="1">
    <location>
        <begin position="1432"/>
        <end position="1462"/>
    </location>
</feature>
<organism evidence="3 4">
    <name type="scientific">Petrolisthes cinctipes</name>
    <name type="common">Flat porcelain crab</name>
    <dbReference type="NCBI Taxonomy" id="88211"/>
    <lineage>
        <taxon>Eukaryota</taxon>
        <taxon>Metazoa</taxon>
        <taxon>Ecdysozoa</taxon>
        <taxon>Arthropoda</taxon>
        <taxon>Crustacea</taxon>
        <taxon>Multicrustacea</taxon>
        <taxon>Malacostraca</taxon>
        <taxon>Eumalacostraca</taxon>
        <taxon>Eucarida</taxon>
        <taxon>Decapoda</taxon>
        <taxon>Pleocyemata</taxon>
        <taxon>Anomura</taxon>
        <taxon>Galatheoidea</taxon>
        <taxon>Porcellanidae</taxon>
        <taxon>Petrolisthes</taxon>
    </lineage>
</organism>
<evidence type="ECO:0000313" key="3">
    <source>
        <dbReference type="EMBL" id="KAK3872965.1"/>
    </source>
</evidence>
<feature type="region of interest" description="Disordered" evidence="1">
    <location>
        <begin position="971"/>
        <end position="1004"/>
    </location>
</feature>
<proteinExistence type="predicted"/>
<feature type="region of interest" description="Disordered" evidence="1">
    <location>
        <begin position="1367"/>
        <end position="1387"/>
    </location>
</feature>
<reference evidence="3" key="1">
    <citation type="submission" date="2023-10" db="EMBL/GenBank/DDBJ databases">
        <title>Genome assemblies of two species of porcelain crab, Petrolisthes cinctipes and Petrolisthes manimaculis (Anomura: Porcellanidae).</title>
        <authorList>
            <person name="Angst P."/>
        </authorList>
    </citation>
    <scope>NUCLEOTIDE SEQUENCE</scope>
    <source>
        <strain evidence="3">PB745_01</strain>
        <tissue evidence="3">Gill</tissue>
    </source>
</reference>
<keyword evidence="2" id="KW-0732">Signal</keyword>
<evidence type="ECO:0000256" key="2">
    <source>
        <dbReference type="SAM" id="SignalP"/>
    </source>
</evidence>
<gene>
    <name evidence="3" type="ORF">Pcinc_021988</name>
</gene>
<protein>
    <submittedName>
        <fullName evidence="3">Uncharacterized protein</fullName>
    </submittedName>
</protein>
<comment type="caution">
    <text evidence="3">The sequence shown here is derived from an EMBL/GenBank/DDBJ whole genome shotgun (WGS) entry which is preliminary data.</text>
</comment>
<evidence type="ECO:0000256" key="1">
    <source>
        <dbReference type="SAM" id="MobiDB-lite"/>
    </source>
</evidence>
<keyword evidence="4" id="KW-1185">Reference proteome</keyword>
<feature type="region of interest" description="Disordered" evidence="1">
    <location>
        <begin position="1296"/>
        <end position="1327"/>
    </location>
</feature>
<name>A0AAE1KJ19_PETCI</name>
<accession>A0AAE1KJ19</accession>
<feature type="region of interest" description="Disordered" evidence="1">
    <location>
        <begin position="775"/>
        <end position="798"/>
    </location>
</feature>
<feature type="compositionally biased region" description="Polar residues" evidence="1">
    <location>
        <begin position="1625"/>
        <end position="1642"/>
    </location>
</feature>